<dbReference type="Proteomes" id="UP000236546">
    <property type="component" value="Unassembled WGS sequence"/>
</dbReference>
<dbReference type="SMART" id="SM00853">
    <property type="entry name" value="MutL_C"/>
    <property type="match status" value="1"/>
</dbReference>
<evidence type="ECO:0000313" key="5">
    <source>
        <dbReference type="Proteomes" id="UP000236546"/>
    </source>
</evidence>
<evidence type="ECO:0000313" key="4">
    <source>
        <dbReference type="EMBL" id="PNP41025.1"/>
    </source>
</evidence>
<dbReference type="AlphaFoldDB" id="A0A2K0T676"/>
<dbReference type="PANTHER" id="PTHR10073">
    <property type="entry name" value="DNA MISMATCH REPAIR PROTEIN MLH, PMS, MUTL"/>
    <property type="match status" value="1"/>
</dbReference>
<dbReference type="PANTHER" id="PTHR10073:SF47">
    <property type="entry name" value="DNA MISMATCH REPAIR PROTEIN MLH3"/>
    <property type="match status" value="1"/>
</dbReference>
<dbReference type="GO" id="GO:0140664">
    <property type="term" value="F:ATP-dependent DNA damage sensor activity"/>
    <property type="evidence" value="ECO:0007669"/>
    <property type="project" value="InterPro"/>
</dbReference>
<feature type="region of interest" description="Disordered" evidence="2">
    <location>
        <begin position="378"/>
        <end position="438"/>
    </location>
</feature>
<dbReference type="GO" id="GO:0032300">
    <property type="term" value="C:mismatch repair complex"/>
    <property type="evidence" value="ECO:0007669"/>
    <property type="project" value="InterPro"/>
</dbReference>
<comment type="caution">
    <text evidence="4">The sequence shown here is derived from an EMBL/GenBank/DDBJ whole genome shotgun (WGS) entry which is preliminary data.</text>
</comment>
<feature type="compositionally biased region" description="Polar residues" evidence="2">
    <location>
        <begin position="382"/>
        <end position="396"/>
    </location>
</feature>
<evidence type="ECO:0000259" key="3">
    <source>
        <dbReference type="SMART" id="SM00853"/>
    </source>
</evidence>
<feature type="compositionally biased region" description="Low complexity" evidence="2">
    <location>
        <begin position="415"/>
        <end position="435"/>
    </location>
</feature>
<feature type="region of interest" description="Disordered" evidence="2">
    <location>
        <begin position="480"/>
        <end position="532"/>
    </location>
</feature>
<dbReference type="EMBL" id="MTYH01000059">
    <property type="protein sequence ID" value="PNP41025.1"/>
    <property type="molecule type" value="Genomic_DNA"/>
</dbReference>
<dbReference type="InterPro" id="IPR036890">
    <property type="entry name" value="HATPase_C_sf"/>
</dbReference>
<dbReference type="Gene3D" id="3.30.565.10">
    <property type="entry name" value="Histidine kinase-like ATPase, C-terminal domain"/>
    <property type="match status" value="1"/>
</dbReference>
<reference evidence="4 5" key="1">
    <citation type="submission" date="2017-02" db="EMBL/GenBank/DDBJ databases">
        <title>Genomes of Trichoderma spp. with biocontrol activity.</title>
        <authorList>
            <person name="Gardiner D."/>
            <person name="Kazan K."/>
            <person name="Vos C."/>
            <person name="Harvey P."/>
        </authorList>
    </citation>
    <scope>NUCLEOTIDE SEQUENCE [LARGE SCALE GENOMIC DNA]</scope>
    <source>
        <strain evidence="4 5">A5MH</strain>
    </source>
</reference>
<dbReference type="InterPro" id="IPR038973">
    <property type="entry name" value="MutL/Mlh/Pms-like"/>
</dbReference>
<dbReference type="GO" id="GO:0016887">
    <property type="term" value="F:ATP hydrolysis activity"/>
    <property type="evidence" value="ECO:0007669"/>
    <property type="project" value="InterPro"/>
</dbReference>
<evidence type="ECO:0000256" key="1">
    <source>
        <dbReference type="ARBA" id="ARBA00006082"/>
    </source>
</evidence>
<dbReference type="InterPro" id="IPR037198">
    <property type="entry name" value="MutL_C_sf"/>
</dbReference>
<dbReference type="InterPro" id="IPR042121">
    <property type="entry name" value="MutL_C_regsub"/>
</dbReference>
<dbReference type="Gene3D" id="3.30.1370.100">
    <property type="entry name" value="MutL, C-terminal domain, regulatory subdomain"/>
    <property type="match status" value="1"/>
</dbReference>
<dbReference type="Gene3D" id="3.30.1540.20">
    <property type="entry name" value="MutL, C-terminal domain, dimerisation subdomain"/>
    <property type="match status" value="1"/>
</dbReference>
<protein>
    <recommendedName>
        <fullName evidence="3">MutL C-terminal dimerisation domain-containing protein</fullName>
    </recommendedName>
</protein>
<feature type="domain" description="MutL C-terminal dimerisation" evidence="3">
    <location>
        <begin position="635"/>
        <end position="827"/>
    </location>
</feature>
<sequence>MSIRPLPEDVVGKIRSSSTITSLNGVVCGLLKNSLDAGATKVNVYVEYGRGNCTVDDNGPGIVPGDFAEDGGLGKPYYSSKFPAQQGLHGRQGTFLASLGTLSLLTVTSHHQRHNSHNSLSIHHGKLLKRQTQSFSGERFDVFDHGTRVAVNDLFGSLPVRVKHRATLFADRPGRDKEWARLIHDVVGLLVAWSSGVTVFLCDIKGQRELRLKPPENASMVPRALRYFVQASLADSGEMDSWVPVSATAGHVAIKGCISLTPVATRRSQFMSIGILPISNEYGNNVLYEEVNKMFKNSDFGIDEGKIGETGDRAGPISQKKGKGADRWPIFYLRITLKGSEDSFDMDDISSHSHGDLQKIIDLLRAMTYSFLKKNHMRPQKVQLSSDKSVFSTAPHRSTKASKGHMPPPTQASIPPSSQALLSDSSSSLSDSPFDGWNRMKVGLRTETKSAEKLSRREPTLAPSDTIAAERLVGEGGKLLRKPFSIPDSSDPEAESINSSETGAGNVCGKGSLSLAERPKRTAEPSLSEATKRLKVGDPEAVIGGLKKTTETNEREEPSEWLQEVLKSWRNPVFEPTESLIPRINDEAPAPMRETMLVHGSHRCRNDGNGGVKFEAASIGIEGRVSRSALEGAEVIAQVDKKFIMLKLPLQDMKDASKSGSSCALVMLDQHAADERCRLEDLMTEYFKDDPSSGIFRAVVESLERPLIFETSEREYGLLQRYQGHLEAWGIMYRTTQQAAGYTITVTALPPSILERCRGEPRLLVDLIRKEIWKLHDEGIIPPRPRSAGKGTQNQISMADFHGCPRGILELLHSRACRSAIMFNDVLSAGECEHLVRKLARCAFPFQCAHGRPSLVPLVDLGSACRIRAWDEVGNARKDLKVWKRWIDA</sequence>
<dbReference type="GO" id="GO:0006298">
    <property type="term" value="P:mismatch repair"/>
    <property type="evidence" value="ECO:0007669"/>
    <property type="project" value="InterPro"/>
</dbReference>
<gene>
    <name evidence="4" type="ORF">TGAMA5MH_06893</name>
</gene>
<organism evidence="4 5">
    <name type="scientific">Trichoderma gamsii</name>
    <dbReference type="NCBI Taxonomy" id="398673"/>
    <lineage>
        <taxon>Eukaryota</taxon>
        <taxon>Fungi</taxon>
        <taxon>Dikarya</taxon>
        <taxon>Ascomycota</taxon>
        <taxon>Pezizomycotina</taxon>
        <taxon>Sordariomycetes</taxon>
        <taxon>Hypocreomycetidae</taxon>
        <taxon>Hypocreales</taxon>
        <taxon>Hypocreaceae</taxon>
        <taxon>Trichoderma</taxon>
    </lineage>
</organism>
<accession>A0A2K0T676</accession>
<dbReference type="GO" id="GO:0005524">
    <property type="term" value="F:ATP binding"/>
    <property type="evidence" value="ECO:0007669"/>
    <property type="project" value="InterPro"/>
</dbReference>
<proteinExistence type="inferred from homology"/>
<name>A0A2K0T676_9HYPO</name>
<dbReference type="SUPFAM" id="SSF118116">
    <property type="entry name" value="DNA mismatch repair protein MutL"/>
    <property type="match status" value="1"/>
</dbReference>
<dbReference type="Pfam" id="PF13589">
    <property type="entry name" value="HATPase_c_3"/>
    <property type="match status" value="1"/>
</dbReference>
<dbReference type="OrthoDB" id="429932at2759"/>
<dbReference type="InterPro" id="IPR042120">
    <property type="entry name" value="MutL_C_dimsub"/>
</dbReference>
<evidence type="ECO:0000256" key="2">
    <source>
        <dbReference type="SAM" id="MobiDB-lite"/>
    </source>
</evidence>
<dbReference type="InterPro" id="IPR014790">
    <property type="entry name" value="MutL_C"/>
</dbReference>
<comment type="similarity">
    <text evidence="1">Belongs to the DNA mismatch repair MutL/HexB family.</text>
</comment>
<dbReference type="SUPFAM" id="SSF55874">
    <property type="entry name" value="ATPase domain of HSP90 chaperone/DNA topoisomerase II/histidine kinase"/>
    <property type="match status" value="1"/>
</dbReference>